<accession>X6MS66</accession>
<feature type="non-terminal residue" evidence="2">
    <location>
        <position position="1"/>
    </location>
</feature>
<feature type="coiled-coil region" evidence="1">
    <location>
        <begin position="1"/>
        <end position="31"/>
    </location>
</feature>
<reference evidence="2 3" key="1">
    <citation type="journal article" date="2013" name="Curr. Biol.">
        <title>The Genome of the Foraminiferan Reticulomyxa filosa.</title>
        <authorList>
            <person name="Glockner G."/>
            <person name="Hulsmann N."/>
            <person name="Schleicher M."/>
            <person name="Noegel A.A."/>
            <person name="Eichinger L."/>
            <person name="Gallinger C."/>
            <person name="Pawlowski J."/>
            <person name="Sierra R."/>
            <person name="Euteneuer U."/>
            <person name="Pillet L."/>
            <person name="Moustafa A."/>
            <person name="Platzer M."/>
            <person name="Groth M."/>
            <person name="Szafranski K."/>
            <person name="Schliwa M."/>
        </authorList>
    </citation>
    <scope>NUCLEOTIDE SEQUENCE [LARGE SCALE GENOMIC DNA]</scope>
</reference>
<sequence>IEEAKEKAEKHNKLHERLVSINEKMDKQERVRDRMPLIDEDDNEKINMKDYENTKVEVTKVMDPQLEQYMPHFQIPMIRAIESQFVQHLTFELIHVSSFYADQCEFFANQVKKNIFKKKKKKYFCSLPIFFFGGGGECPLLRNDLS</sequence>
<evidence type="ECO:0000256" key="1">
    <source>
        <dbReference type="SAM" id="Coils"/>
    </source>
</evidence>
<keyword evidence="3" id="KW-1185">Reference proteome</keyword>
<dbReference type="AlphaFoldDB" id="X6MS66"/>
<evidence type="ECO:0000313" key="2">
    <source>
        <dbReference type="EMBL" id="ETO16689.1"/>
    </source>
</evidence>
<name>X6MS66_RETFI</name>
<protein>
    <submittedName>
        <fullName evidence="2">Uncharacterized protein</fullName>
    </submittedName>
</protein>
<comment type="caution">
    <text evidence="2">The sequence shown here is derived from an EMBL/GenBank/DDBJ whole genome shotgun (WGS) entry which is preliminary data.</text>
</comment>
<evidence type="ECO:0000313" key="3">
    <source>
        <dbReference type="Proteomes" id="UP000023152"/>
    </source>
</evidence>
<organism evidence="2 3">
    <name type="scientific">Reticulomyxa filosa</name>
    <dbReference type="NCBI Taxonomy" id="46433"/>
    <lineage>
        <taxon>Eukaryota</taxon>
        <taxon>Sar</taxon>
        <taxon>Rhizaria</taxon>
        <taxon>Retaria</taxon>
        <taxon>Foraminifera</taxon>
        <taxon>Monothalamids</taxon>
        <taxon>Reticulomyxidae</taxon>
        <taxon>Reticulomyxa</taxon>
    </lineage>
</organism>
<proteinExistence type="predicted"/>
<gene>
    <name evidence="2" type="ORF">RFI_20650</name>
</gene>
<dbReference type="Proteomes" id="UP000023152">
    <property type="component" value="Unassembled WGS sequence"/>
</dbReference>
<keyword evidence="1" id="KW-0175">Coiled coil</keyword>
<dbReference type="EMBL" id="ASPP01017951">
    <property type="protein sequence ID" value="ETO16689.1"/>
    <property type="molecule type" value="Genomic_DNA"/>
</dbReference>